<reference evidence="1 2" key="1">
    <citation type="submission" date="2016-03" db="EMBL/GenBank/DDBJ databases">
        <title>Culture-independent genomics supports pathogen discovery for uncultivable bacteria within the genus Chlamydia.</title>
        <authorList>
            <person name="Taylor-Brown A."/>
            <person name="Bachmann N.L."/>
            <person name="Borel N."/>
            <person name="Polkinghorne A."/>
        </authorList>
    </citation>
    <scope>NUCLEOTIDE SEQUENCE [LARGE SCALE GENOMIC DNA]</scope>
    <source>
        <strain evidence="1 2">2742-308</strain>
    </source>
</reference>
<dbReference type="STRING" id="1806891.Cs308_0215"/>
<dbReference type="KEGG" id="csaz:Cs308_0215"/>
<dbReference type="AlphaFoldDB" id="A0A1A9HWT2"/>
<protein>
    <submittedName>
        <fullName evidence="1">Uncharacterized protein</fullName>
    </submittedName>
</protein>
<evidence type="ECO:0000313" key="1">
    <source>
        <dbReference type="EMBL" id="ANH78386.1"/>
    </source>
</evidence>
<evidence type="ECO:0000313" key="2">
    <source>
        <dbReference type="Proteomes" id="UP000078162"/>
    </source>
</evidence>
<organism evidence="1 2">
    <name type="scientific">Candidatus Chlamydia sanziniae</name>
    <dbReference type="NCBI Taxonomy" id="1806891"/>
    <lineage>
        <taxon>Bacteria</taxon>
        <taxon>Pseudomonadati</taxon>
        <taxon>Chlamydiota</taxon>
        <taxon>Chlamydiia</taxon>
        <taxon>Chlamydiales</taxon>
        <taxon>Chlamydiaceae</taxon>
        <taxon>Chlamydia/Chlamydophila group</taxon>
        <taxon>Chlamydia</taxon>
    </lineage>
</organism>
<dbReference type="EMBL" id="CP014639">
    <property type="protein sequence ID" value="ANH78386.1"/>
    <property type="molecule type" value="Genomic_DNA"/>
</dbReference>
<gene>
    <name evidence="1" type="ORF">Cs308_0215</name>
</gene>
<name>A0A1A9HWT2_9CHLA</name>
<dbReference type="Proteomes" id="UP000078162">
    <property type="component" value="Chromosome"/>
</dbReference>
<keyword evidence="2" id="KW-1185">Reference proteome</keyword>
<proteinExistence type="predicted"/>
<sequence length="51" mass="5832">MDSGEGLGEGVVLDDISYFYDKKYISILTSPVYQWQGQKKSLFSPDLFHDL</sequence>
<accession>A0A1A9HWT2</accession>